<dbReference type="OrthoDB" id="9782022at2"/>
<dbReference type="PIRSF" id="PIRSF037208">
    <property type="entry name" value="ATE_pro_prd"/>
    <property type="match status" value="1"/>
</dbReference>
<name>A0A1Y0HKT5_9BACT</name>
<dbReference type="Pfam" id="PF04377">
    <property type="entry name" value="ATE_C"/>
    <property type="match status" value="1"/>
</dbReference>
<sequence length="241" mass="28951">MRSFSRIIEFSTLETKCSYLDDCKTRMEYKYIENATMELNQELIERGWRRFGNYYSRPQCQNCKLCLSLRIDVINYNFSRSAKRVFKKAEGIRYVIQAPTISTEHLELYDKYHRHMEQKRGWQYYNLKPQSYHELYVSGAHNFGKEVLYFQGEKLIGVDLIDFLDDGISSIYFYYDPDFEKLSLGRLSIYEQIILAKEYDLEWIYLGYYVKECQSLKYKASYTPYQTLQGNPNLDEDAIWI</sequence>
<dbReference type="NCBIfam" id="NF002346">
    <property type="entry name" value="PRK01305.2-3"/>
    <property type="match status" value="1"/>
</dbReference>
<dbReference type="HAMAP" id="MF_00689">
    <property type="entry name" value="Bpt"/>
    <property type="match status" value="1"/>
</dbReference>
<dbReference type="EC" id="2.3.2.29" evidence="4"/>
<reference evidence="8" key="1">
    <citation type="submission" date="2017-05" db="EMBL/GenBank/DDBJ databases">
        <title>Dechlorination kinetics govern the competition between two new strains of the genus Sulfurospirillum.</title>
        <authorList>
            <person name="Buttet G.F."/>
            <person name="Murray A.M."/>
            <person name="Goris T."/>
            <person name="Burion M."/>
            <person name="Lin B."/>
            <person name="Rolle M."/>
            <person name="Maillard J."/>
        </authorList>
    </citation>
    <scope>NUCLEOTIDE SEQUENCE [LARGE SCALE GENOMIC DNA]</scope>
    <source>
        <strain evidence="8">SL2-1</strain>
    </source>
</reference>
<dbReference type="InterPro" id="IPR030700">
    <property type="entry name" value="N-end_Aminoacyl_Trfase"/>
</dbReference>
<comment type="similarity">
    <text evidence="4">Belongs to the R-transferase family. Bpt subfamily.</text>
</comment>
<dbReference type="Gene3D" id="3.40.630.30">
    <property type="match status" value="1"/>
</dbReference>
<keyword evidence="2 4" id="KW-0808">Transferase</keyword>
<dbReference type="GO" id="GO:0008914">
    <property type="term" value="F:leucyl-tRNA--protein transferase activity"/>
    <property type="evidence" value="ECO:0007669"/>
    <property type="project" value="UniProtKB-UniRule"/>
</dbReference>
<dbReference type="InterPro" id="IPR007472">
    <property type="entry name" value="N-end_Aminoacyl_Trfase_C"/>
</dbReference>
<evidence type="ECO:0000313" key="8">
    <source>
        <dbReference type="Proteomes" id="UP000196005"/>
    </source>
</evidence>
<evidence type="ECO:0000256" key="3">
    <source>
        <dbReference type="ARBA" id="ARBA00023315"/>
    </source>
</evidence>
<keyword evidence="8" id="KW-1185">Reference proteome</keyword>
<evidence type="ECO:0000313" key="7">
    <source>
        <dbReference type="EMBL" id="ARU48721.1"/>
    </source>
</evidence>
<evidence type="ECO:0000256" key="1">
    <source>
        <dbReference type="ARBA" id="ARBA00022490"/>
    </source>
</evidence>
<keyword evidence="1 4" id="KW-0963">Cytoplasm</keyword>
<dbReference type="InterPro" id="IPR017138">
    <property type="entry name" value="Asp_Glu_LeuTrfase"/>
</dbReference>
<dbReference type="SUPFAM" id="SSF55729">
    <property type="entry name" value="Acyl-CoA N-acyltransferases (Nat)"/>
    <property type="match status" value="1"/>
</dbReference>
<accession>A0A1Y0HKT5</accession>
<gene>
    <name evidence="4" type="primary">bpt</name>
    <name evidence="7" type="ORF">Sdiek1_1558</name>
</gene>
<dbReference type="AlphaFoldDB" id="A0A1Y0HKT5"/>
<dbReference type="InterPro" id="IPR016181">
    <property type="entry name" value="Acyl_CoA_acyltransferase"/>
</dbReference>
<feature type="domain" description="N-end aminoacyl transferase N-terminal" evidence="5">
    <location>
        <begin position="16"/>
        <end position="84"/>
    </location>
</feature>
<dbReference type="RefSeq" id="WP_087438637.1">
    <property type="nucleotide sequence ID" value="NZ_CP021416.1"/>
</dbReference>
<comment type="subcellular location">
    <subcellularLocation>
        <location evidence="4">Cytoplasm</location>
    </subcellularLocation>
</comment>
<evidence type="ECO:0000259" key="5">
    <source>
        <dbReference type="Pfam" id="PF04376"/>
    </source>
</evidence>
<dbReference type="Pfam" id="PF04376">
    <property type="entry name" value="ATE_N"/>
    <property type="match status" value="1"/>
</dbReference>
<dbReference type="KEGG" id="suls:Sdiek1_1558"/>
<dbReference type="PANTHER" id="PTHR21367:SF1">
    <property type="entry name" value="ARGINYL-TRNA--PROTEIN TRANSFERASE 1"/>
    <property type="match status" value="1"/>
</dbReference>
<evidence type="ECO:0000256" key="2">
    <source>
        <dbReference type="ARBA" id="ARBA00022679"/>
    </source>
</evidence>
<feature type="domain" description="N-end rule aminoacyl transferase C-terminal" evidence="6">
    <location>
        <begin position="104"/>
        <end position="228"/>
    </location>
</feature>
<proteinExistence type="inferred from homology"/>
<comment type="catalytic activity">
    <reaction evidence="4">
        <text>N-terminal L-glutamyl-[protein] + L-leucyl-tRNA(Leu) = N-terminal L-leucyl-L-glutamyl-[protein] + tRNA(Leu) + H(+)</text>
        <dbReference type="Rhea" id="RHEA:50412"/>
        <dbReference type="Rhea" id="RHEA-COMP:9613"/>
        <dbReference type="Rhea" id="RHEA-COMP:9622"/>
        <dbReference type="Rhea" id="RHEA-COMP:12664"/>
        <dbReference type="Rhea" id="RHEA-COMP:12668"/>
        <dbReference type="ChEBI" id="CHEBI:15378"/>
        <dbReference type="ChEBI" id="CHEBI:64721"/>
        <dbReference type="ChEBI" id="CHEBI:78442"/>
        <dbReference type="ChEBI" id="CHEBI:78494"/>
        <dbReference type="ChEBI" id="CHEBI:133041"/>
        <dbReference type="EC" id="2.3.2.29"/>
    </reaction>
</comment>
<organism evidence="7 8">
    <name type="scientific">Sulfurospirillum diekertiae</name>
    <dbReference type="NCBI Taxonomy" id="1854492"/>
    <lineage>
        <taxon>Bacteria</taxon>
        <taxon>Pseudomonadati</taxon>
        <taxon>Campylobacterota</taxon>
        <taxon>Epsilonproteobacteria</taxon>
        <taxon>Campylobacterales</taxon>
        <taxon>Sulfurospirillaceae</taxon>
        <taxon>Sulfurospirillum</taxon>
    </lineage>
</organism>
<protein>
    <recommendedName>
        <fullName evidence="4">Aspartate/glutamate leucyltransferase</fullName>
        <ecNumber evidence="4">2.3.2.29</ecNumber>
    </recommendedName>
</protein>
<dbReference type="InterPro" id="IPR007471">
    <property type="entry name" value="N-end_Aminoacyl_Trfase_N"/>
</dbReference>
<comment type="catalytic activity">
    <reaction evidence="4">
        <text>N-terminal L-aspartyl-[protein] + L-leucyl-tRNA(Leu) = N-terminal L-leucyl-L-aspartyl-[protein] + tRNA(Leu) + H(+)</text>
        <dbReference type="Rhea" id="RHEA:50420"/>
        <dbReference type="Rhea" id="RHEA-COMP:9613"/>
        <dbReference type="Rhea" id="RHEA-COMP:9622"/>
        <dbReference type="Rhea" id="RHEA-COMP:12669"/>
        <dbReference type="Rhea" id="RHEA-COMP:12674"/>
        <dbReference type="ChEBI" id="CHEBI:15378"/>
        <dbReference type="ChEBI" id="CHEBI:64720"/>
        <dbReference type="ChEBI" id="CHEBI:78442"/>
        <dbReference type="ChEBI" id="CHEBI:78494"/>
        <dbReference type="ChEBI" id="CHEBI:133042"/>
        <dbReference type="EC" id="2.3.2.29"/>
    </reaction>
</comment>
<keyword evidence="3 4" id="KW-0012">Acyltransferase</keyword>
<dbReference type="Proteomes" id="UP000196005">
    <property type="component" value="Chromosome"/>
</dbReference>
<dbReference type="EMBL" id="CP021416">
    <property type="protein sequence ID" value="ARU48721.1"/>
    <property type="molecule type" value="Genomic_DNA"/>
</dbReference>
<dbReference type="GO" id="GO:0005737">
    <property type="term" value="C:cytoplasm"/>
    <property type="evidence" value="ECO:0007669"/>
    <property type="project" value="UniProtKB-SubCell"/>
</dbReference>
<dbReference type="GO" id="GO:0071596">
    <property type="term" value="P:ubiquitin-dependent protein catabolic process via the N-end rule pathway"/>
    <property type="evidence" value="ECO:0007669"/>
    <property type="project" value="InterPro"/>
</dbReference>
<dbReference type="PANTHER" id="PTHR21367">
    <property type="entry name" value="ARGININE-TRNA-PROTEIN TRANSFERASE 1"/>
    <property type="match status" value="1"/>
</dbReference>
<comment type="function">
    <text evidence="4">Functions in the N-end rule pathway of protein degradation where it conjugates Leu from its aminoacyl-tRNA to the N-termini of proteins containing an N-terminal aspartate or glutamate.</text>
</comment>
<evidence type="ECO:0000256" key="4">
    <source>
        <dbReference type="HAMAP-Rule" id="MF_00689"/>
    </source>
</evidence>
<dbReference type="GO" id="GO:0004057">
    <property type="term" value="F:arginyl-tRNA--protein transferase activity"/>
    <property type="evidence" value="ECO:0007669"/>
    <property type="project" value="InterPro"/>
</dbReference>
<evidence type="ECO:0000259" key="6">
    <source>
        <dbReference type="Pfam" id="PF04377"/>
    </source>
</evidence>
<dbReference type="NCBIfam" id="NF002344">
    <property type="entry name" value="PRK01305.2-1"/>
    <property type="match status" value="1"/>
</dbReference>